<dbReference type="EMBL" id="QJTK01000017">
    <property type="protein sequence ID" value="PYF07453.1"/>
    <property type="molecule type" value="Genomic_DNA"/>
</dbReference>
<dbReference type="Gene3D" id="3.40.50.150">
    <property type="entry name" value="Vaccinia Virus protein VP39"/>
    <property type="match status" value="1"/>
</dbReference>
<dbReference type="GO" id="GO:0008168">
    <property type="term" value="F:methyltransferase activity"/>
    <property type="evidence" value="ECO:0007669"/>
    <property type="project" value="UniProtKB-KW"/>
</dbReference>
<keyword evidence="2" id="KW-1185">Reference proteome</keyword>
<dbReference type="Pfam" id="PF13489">
    <property type="entry name" value="Methyltransf_23"/>
    <property type="match status" value="1"/>
</dbReference>
<proteinExistence type="predicted"/>
<reference evidence="1 2" key="1">
    <citation type="submission" date="2018-06" db="EMBL/GenBank/DDBJ databases">
        <title>Genomic Encyclopedia of Type Strains, Phase III (KMG-III): the genomes of soil and plant-associated and newly described type strains.</title>
        <authorList>
            <person name="Whitman W."/>
        </authorList>
    </citation>
    <scope>NUCLEOTIDE SEQUENCE [LARGE SCALE GENOMIC DNA]</scope>
    <source>
        <strain evidence="1 2">JA737</strain>
    </source>
</reference>
<dbReference type="AlphaFoldDB" id="A0A318TSX5"/>
<protein>
    <submittedName>
        <fullName evidence="1">Methyltransferase family protein</fullName>
    </submittedName>
</protein>
<keyword evidence="1" id="KW-0808">Transferase</keyword>
<dbReference type="GO" id="GO:0032259">
    <property type="term" value="P:methylation"/>
    <property type="evidence" value="ECO:0007669"/>
    <property type="project" value="UniProtKB-KW"/>
</dbReference>
<evidence type="ECO:0000313" key="2">
    <source>
        <dbReference type="Proteomes" id="UP000247727"/>
    </source>
</evidence>
<name>A0A318TSX5_9RHOB</name>
<dbReference type="RefSeq" id="WP_110806839.1">
    <property type="nucleotide sequence ID" value="NZ_QJTK01000017.1"/>
</dbReference>
<comment type="caution">
    <text evidence="1">The sequence shown here is derived from an EMBL/GenBank/DDBJ whole genome shotgun (WGS) entry which is preliminary data.</text>
</comment>
<accession>A0A318TSX5</accession>
<evidence type="ECO:0000313" key="1">
    <source>
        <dbReference type="EMBL" id="PYF07453.1"/>
    </source>
</evidence>
<sequence length="208" mass="22884">MSSMQDQTRQTLFNMGSGPQRLFELLPDPAPFADWREIRVDINPDCRPDICSNLGDLRPVIADGAADLIYCSHVIEHFHDHEVDAVLREFARILHRDGMLMLRLPDLAAVVAQFDPADPARPLYGSPAGPISALDVLYGHRSSIAQGNVFMAHRTGFTEASLASRLLEAGFDEVRTLPGPSVEFCAIASRGALSFGPQLEALIGWMMR</sequence>
<dbReference type="Proteomes" id="UP000247727">
    <property type="component" value="Unassembled WGS sequence"/>
</dbReference>
<dbReference type="InterPro" id="IPR029063">
    <property type="entry name" value="SAM-dependent_MTases_sf"/>
</dbReference>
<organism evidence="1 2">
    <name type="scientific">Rhodobacter viridis</name>
    <dbReference type="NCBI Taxonomy" id="1054202"/>
    <lineage>
        <taxon>Bacteria</taxon>
        <taxon>Pseudomonadati</taxon>
        <taxon>Pseudomonadota</taxon>
        <taxon>Alphaproteobacteria</taxon>
        <taxon>Rhodobacterales</taxon>
        <taxon>Rhodobacter group</taxon>
        <taxon>Rhodobacter</taxon>
    </lineage>
</organism>
<dbReference type="SUPFAM" id="SSF53335">
    <property type="entry name" value="S-adenosyl-L-methionine-dependent methyltransferases"/>
    <property type="match status" value="1"/>
</dbReference>
<dbReference type="OrthoDB" id="9796760at2"/>
<gene>
    <name evidence="1" type="ORF">C8J30_1174</name>
</gene>
<keyword evidence="1" id="KW-0489">Methyltransferase</keyword>